<evidence type="ECO:0000256" key="1">
    <source>
        <dbReference type="SAM" id="Phobius"/>
    </source>
</evidence>
<accession>A0A5B1LN02</accession>
<dbReference type="RefSeq" id="WP_149727355.1">
    <property type="nucleotide sequence ID" value="NZ_VUJV01000001.1"/>
</dbReference>
<dbReference type="NCBIfam" id="TIGR00996">
    <property type="entry name" value="Mtu_fam_mce"/>
    <property type="match status" value="1"/>
</dbReference>
<keyword evidence="1" id="KW-0472">Membrane</keyword>
<keyword evidence="1" id="KW-1133">Transmembrane helix</keyword>
<name>A0A5B1LN02_9ACTN</name>
<evidence type="ECO:0000259" key="2">
    <source>
        <dbReference type="Pfam" id="PF02470"/>
    </source>
</evidence>
<protein>
    <submittedName>
        <fullName evidence="4">MCE family protein</fullName>
    </submittedName>
</protein>
<dbReference type="PANTHER" id="PTHR33371">
    <property type="entry name" value="INTERMEMBRANE PHOSPHOLIPID TRANSPORT SYSTEM BINDING PROTEIN MLAD-RELATED"/>
    <property type="match status" value="1"/>
</dbReference>
<comment type="caution">
    <text evidence="4">The sequence shown here is derived from an EMBL/GenBank/DDBJ whole genome shotgun (WGS) entry which is preliminary data.</text>
</comment>
<dbReference type="GO" id="GO:0005576">
    <property type="term" value="C:extracellular region"/>
    <property type="evidence" value="ECO:0007669"/>
    <property type="project" value="TreeGrafter"/>
</dbReference>
<evidence type="ECO:0000313" key="5">
    <source>
        <dbReference type="Proteomes" id="UP000325003"/>
    </source>
</evidence>
<reference evidence="4 5" key="1">
    <citation type="submission" date="2019-09" db="EMBL/GenBank/DDBJ databases">
        <title>Nocardioides panacisoli sp. nov., isolated from the soil of a ginseng field.</title>
        <authorList>
            <person name="Cho C."/>
        </authorList>
    </citation>
    <scope>NUCLEOTIDE SEQUENCE [LARGE SCALE GENOMIC DNA]</scope>
    <source>
        <strain evidence="4 5">BN130099</strain>
    </source>
</reference>
<reference evidence="4 5" key="2">
    <citation type="submission" date="2019-09" db="EMBL/GenBank/DDBJ databases">
        <authorList>
            <person name="Jin C."/>
        </authorList>
    </citation>
    <scope>NUCLEOTIDE SEQUENCE [LARGE SCALE GENOMIC DNA]</scope>
    <source>
        <strain evidence="4 5">BN130099</strain>
    </source>
</reference>
<feature type="transmembrane region" description="Helical" evidence="1">
    <location>
        <begin position="12"/>
        <end position="35"/>
    </location>
</feature>
<feature type="domain" description="Mammalian cell entry C-terminal" evidence="3">
    <location>
        <begin position="127"/>
        <end position="345"/>
    </location>
</feature>
<organism evidence="4 5">
    <name type="scientific">Nocardioides humilatus</name>
    <dbReference type="NCBI Taxonomy" id="2607660"/>
    <lineage>
        <taxon>Bacteria</taxon>
        <taxon>Bacillati</taxon>
        <taxon>Actinomycetota</taxon>
        <taxon>Actinomycetes</taxon>
        <taxon>Propionibacteriales</taxon>
        <taxon>Nocardioidaceae</taxon>
        <taxon>Nocardioides</taxon>
    </lineage>
</organism>
<sequence>MSSRKTHARHHTQGLGAIGLAIIVLAAGLLVATYMRVFADVVMVTVMTDRGGLLLDEGARVRMSGVAVGEVRDTELQDDGRVAVEVAIDTDKADLVPSDVVASIRGTTVFGAKFVDLRTPETRTATDAISDGDVIEATAVTVEVNDVFAHGIDVLRALQPAKLNATLTTAATALQGRGDRFGQFFEDWDAYLAALEPHLGALETDLATSPQVLDTYADVAPQFIDIGDNFSTTSATLSARQRELDRLLKGTVTGADQAATLLMALEEPLLAFNAQWGPVTALGREYAPTIGCLIESLNKHVHAYENFYGHESGEHYFYARTGFLPGQAPYTLADNRPKLVTGVGPTCYREATADNPNVPHVNFDDGLAGTYSEDSTGSPVGLGDPPVQLYTDLFDSWFGAGVLDAVLSARQEAGQ</sequence>
<evidence type="ECO:0000313" key="4">
    <source>
        <dbReference type="EMBL" id="KAA1421894.1"/>
    </source>
</evidence>
<dbReference type="InterPro" id="IPR024516">
    <property type="entry name" value="Mce_C"/>
</dbReference>
<dbReference type="Pfam" id="PF02470">
    <property type="entry name" value="MlaD"/>
    <property type="match status" value="1"/>
</dbReference>
<feature type="domain" description="Mce/MlaD" evidence="2">
    <location>
        <begin position="44"/>
        <end position="119"/>
    </location>
</feature>
<dbReference type="Proteomes" id="UP000325003">
    <property type="component" value="Unassembled WGS sequence"/>
</dbReference>
<dbReference type="InterPro" id="IPR003399">
    <property type="entry name" value="Mce/MlaD"/>
</dbReference>
<keyword evidence="1" id="KW-0812">Transmembrane</keyword>
<dbReference type="InterPro" id="IPR005693">
    <property type="entry name" value="Mce"/>
</dbReference>
<proteinExistence type="predicted"/>
<dbReference type="GO" id="GO:0051701">
    <property type="term" value="P:biological process involved in interaction with host"/>
    <property type="evidence" value="ECO:0007669"/>
    <property type="project" value="TreeGrafter"/>
</dbReference>
<dbReference type="InterPro" id="IPR052336">
    <property type="entry name" value="MlaD_Phospholipid_Transporter"/>
</dbReference>
<dbReference type="EMBL" id="VUJV01000001">
    <property type="protein sequence ID" value="KAA1421894.1"/>
    <property type="molecule type" value="Genomic_DNA"/>
</dbReference>
<keyword evidence="5" id="KW-1185">Reference proteome</keyword>
<dbReference type="AlphaFoldDB" id="A0A5B1LN02"/>
<evidence type="ECO:0000259" key="3">
    <source>
        <dbReference type="Pfam" id="PF11887"/>
    </source>
</evidence>
<gene>
    <name evidence="4" type="ORF">F0U44_06400</name>
</gene>
<dbReference type="Pfam" id="PF11887">
    <property type="entry name" value="Mce4_CUP1"/>
    <property type="match status" value="1"/>
</dbReference>
<dbReference type="PANTHER" id="PTHR33371:SF19">
    <property type="entry name" value="MCE-FAMILY PROTEIN MCE4A"/>
    <property type="match status" value="1"/>
</dbReference>